<dbReference type="GO" id="GO:0097746">
    <property type="term" value="P:blood vessel diameter maintenance"/>
    <property type="evidence" value="ECO:0007669"/>
    <property type="project" value="InterPro"/>
</dbReference>
<evidence type="ECO:0000256" key="2">
    <source>
        <dbReference type="ARBA" id="ARBA00006719"/>
    </source>
</evidence>
<evidence type="ECO:0000256" key="5">
    <source>
        <dbReference type="ARBA" id="ARBA00022702"/>
    </source>
</evidence>
<keyword evidence="5 11" id="KW-0372">Hormone</keyword>
<dbReference type="Pfam" id="PF02083">
    <property type="entry name" value="Urotensin_II"/>
    <property type="match status" value="1"/>
</dbReference>
<feature type="chain" id="PRO_5034074477" description="Urotensin-2" evidence="13">
    <location>
        <begin position="21"/>
        <end position="123"/>
    </location>
</feature>
<keyword evidence="3" id="KW-0964">Secreted</keyword>
<feature type="region of interest" description="Disordered" evidence="12">
    <location>
        <begin position="62"/>
        <end position="95"/>
    </location>
</feature>
<comment type="similarity">
    <text evidence="2 11">Belongs to the urotensin-2 family.</text>
</comment>
<reference evidence="14" key="1">
    <citation type="submission" date="2025-08" db="UniProtKB">
        <authorList>
            <consortium name="Ensembl"/>
        </authorList>
    </citation>
    <scope>IDENTIFICATION</scope>
</reference>
<dbReference type="GO" id="GO:0008217">
    <property type="term" value="P:regulation of blood pressure"/>
    <property type="evidence" value="ECO:0007669"/>
    <property type="project" value="InterPro"/>
</dbReference>
<comment type="function">
    <text evidence="8">Highly potent vasoconstrictor.</text>
</comment>
<dbReference type="CTD" id="10911"/>
<evidence type="ECO:0000313" key="15">
    <source>
        <dbReference type="Proteomes" id="UP000694398"/>
    </source>
</evidence>
<dbReference type="OMA" id="ETFYGNH"/>
<evidence type="ECO:0000256" key="12">
    <source>
        <dbReference type="SAM" id="MobiDB-lite"/>
    </source>
</evidence>
<dbReference type="RefSeq" id="XP_005404124.1">
    <property type="nucleotide sequence ID" value="XM_005404067.2"/>
</dbReference>
<evidence type="ECO:0000256" key="11">
    <source>
        <dbReference type="RuleBase" id="RU000636"/>
    </source>
</evidence>
<dbReference type="PANTHER" id="PTHR14447:SF0">
    <property type="entry name" value="UROTENSIN-2"/>
    <property type="match status" value="1"/>
</dbReference>
<evidence type="ECO:0000256" key="13">
    <source>
        <dbReference type="SAM" id="SignalP"/>
    </source>
</evidence>
<evidence type="ECO:0000256" key="6">
    <source>
        <dbReference type="ARBA" id="ARBA00022729"/>
    </source>
</evidence>
<reference evidence="14" key="2">
    <citation type="submission" date="2025-09" db="UniProtKB">
        <authorList>
            <consortium name="Ensembl"/>
        </authorList>
    </citation>
    <scope>IDENTIFICATION</scope>
</reference>
<dbReference type="OrthoDB" id="8894951at2759"/>
<accession>A0A8C2V7S9</accession>
<keyword evidence="4" id="KW-0165">Cleavage on pair of basic residues</keyword>
<evidence type="ECO:0000313" key="14">
    <source>
        <dbReference type="Ensembl" id="ENSCLAP00000010972.1"/>
    </source>
</evidence>
<organism evidence="14 15">
    <name type="scientific">Chinchilla lanigera</name>
    <name type="common">Long-tailed chinchilla</name>
    <name type="synonym">Chinchilla villidera</name>
    <dbReference type="NCBI Taxonomy" id="34839"/>
    <lineage>
        <taxon>Eukaryota</taxon>
        <taxon>Metazoa</taxon>
        <taxon>Chordata</taxon>
        <taxon>Craniata</taxon>
        <taxon>Vertebrata</taxon>
        <taxon>Euteleostomi</taxon>
        <taxon>Mammalia</taxon>
        <taxon>Eutheria</taxon>
        <taxon>Euarchontoglires</taxon>
        <taxon>Glires</taxon>
        <taxon>Rodentia</taxon>
        <taxon>Hystricomorpha</taxon>
        <taxon>Chinchillidae</taxon>
        <taxon>Chinchilla</taxon>
    </lineage>
</organism>
<proteinExistence type="inferred from homology"/>
<evidence type="ECO:0000256" key="3">
    <source>
        <dbReference type="ARBA" id="ARBA00022525"/>
    </source>
</evidence>
<protein>
    <recommendedName>
        <fullName evidence="9">Urotensin-2</fullName>
    </recommendedName>
    <alternativeName>
        <fullName evidence="10">Urotensin II</fullName>
    </alternativeName>
</protein>
<dbReference type="GO" id="GO:0005179">
    <property type="term" value="F:hormone activity"/>
    <property type="evidence" value="ECO:0007669"/>
    <property type="project" value="UniProtKB-KW"/>
</dbReference>
<feature type="signal peptide" evidence="13">
    <location>
        <begin position="1"/>
        <end position="20"/>
    </location>
</feature>
<dbReference type="InterPro" id="IPR001483">
    <property type="entry name" value="Urotensin_II"/>
</dbReference>
<dbReference type="GeneID" id="102004488"/>
<evidence type="ECO:0000256" key="1">
    <source>
        <dbReference type="ARBA" id="ARBA00004613"/>
    </source>
</evidence>
<dbReference type="GeneTree" id="ENSGT00510000049583"/>
<sequence length="123" mass="13662">MYKLASCFLLFIGLLQPLFSLPVIGSTEAPLQLPAPDEEARLALEKLERAALLRLLPEVLGAGRGEGRKDTDPQANTLHPRGNVRKTSSGQEPNMRLSRLLASSRNQQRPHGVPLECFWKYCV</sequence>
<evidence type="ECO:0000256" key="8">
    <source>
        <dbReference type="ARBA" id="ARBA00037509"/>
    </source>
</evidence>
<dbReference type="PROSITE" id="PS00984">
    <property type="entry name" value="UROTENSIN_II"/>
    <property type="match status" value="1"/>
</dbReference>
<evidence type="ECO:0000256" key="10">
    <source>
        <dbReference type="ARBA" id="ARBA00043243"/>
    </source>
</evidence>
<dbReference type="Ensembl" id="ENSCLAT00000011107.1">
    <property type="protein sequence ID" value="ENSCLAP00000010972.1"/>
    <property type="gene ID" value="ENSCLAG00000007570.1"/>
</dbReference>
<keyword evidence="15" id="KW-1185">Reference proteome</keyword>
<evidence type="ECO:0000256" key="7">
    <source>
        <dbReference type="ARBA" id="ARBA00023157"/>
    </source>
</evidence>
<evidence type="ECO:0000256" key="4">
    <source>
        <dbReference type="ARBA" id="ARBA00022685"/>
    </source>
</evidence>
<dbReference type="Proteomes" id="UP000694398">
    <property type="component" value="Unassembled WGS sequence"/>
</dbReference>
<dbReference type="AlphaFoldDB" id="A0A8C2V7S9"/>
<dbReference type="GO" id="GO:0005615">
    <property type="term" value="C:extracellular space"/>
    <property type="evidence" value="ECO:0007669"/>
    <property type="project" value="TreeGrafter"/>
</dbReference>
<keyword evidence="7" id="KW-1015">Disulfide bond</keyword>
<evidence type="ECO:0000256" key="9">
    <source>
        <dbReference type="ARBA" id="ARBA00040274"/>
    </source>
</evidence>
<gene>
    <name evidence="14" type="primary">UTS2</name>
</gene>
<name>A0A8C2V7S9_CHILA</name>
<comment type="subcellular location">
    <subcellularLocation>
        <location evidence="1 11">Secreted</location>
    </subcellularLocation>
</comment>
<keyword evidence="6 13" id="KW-0732">Signal</keyword>
<dbReference type="PANTHER" id="PTHR14447">
    <property type="entry name" value="UROTENSIN 2"/>
    <property type="match status" value="1"/>
</dbReference>